<reference evidence="5" key="1">
    <citation type="journal article" date="2019" name="Int. J. Syst. Evol. Microbiol.">
        <title>The Global Catalogue of Microorganisms (GCM) 10K type strain sequencing project: providing services to taxonomists for standard genome sequencing and annotation.</title>
        <authorList>
            <consortium name="The Broad Institute Genomics Platform"/>
            <consortium name="The Broad Institute Genome Sequencing Center for Infectious Disease"/>
            <person name="Wu L."/>
            <person name="Ma J."/>
        </authorList>
    </citation>
    <scope>NUCLEOTIDE SEQUENCE [LARGE SCALE GENOMIC DNA]</scope>
    <source>
        <strain evidence="5">CCUG 62414</strain>
    </source>
</reference>
<dbReference type="PANTHER" id="PTHR36540:SF1">
    <property type="entry name" value="PYRIMIDINE_PURINE NUCLEOSIDE PHOSPHORYLASE"/>
    <property type="match status" value="1"/>
</dbReference>
<comment type="catalytic activity">
    <reaction evidence="3">
        <text>a purine D-ribonucleoside + phosphate = a purine nucleobase + alpha-D-ribose 1-phosphate</text>
        <dbReference type="Rhea" id="RHEA:19805"/>
        <dbReference type="ChEBI" id="CHEBI:26386"/>
        <dbReference type="ChEBI" id="CHEBI:43474"/>
        <dbReference type="ChEBI" id="CHEBI:57720"/>
        <dbReference type="ChEBI" id="CHEBI:142355"/>
        <dbReference type="EC" id="2.4.2.1"/>
    </reaction>
</comment>
<dbReference type="InterPro" id="IPR011051">
    <property type="entry name" value="RmlC_Cupin_sf"/>
</dbReference>
<gene>
    <name evidence="3" type="primary">ppnP</name>
    <name evidence="4" type="ORF">ACFQ1R_09270</name>
</gene>
<dbReference type="PANTHER" id="PTHR36540">
    <property type="entry name" value="PYRIMIDINE/PURINE NUCLEOSIDE PHOSPHORYLASE"/>
    <property type="match status" value="1"/>
</dbReference>
<comment type="catalytic activity">
    <reaction evidence="3">
        <text>cytidine + phosphate = cytosine + alpha-D-ribose 1-phosphate</text>
        <dbReference type="Rhea" id="RHEA:52540"/>
        <dbReference type="ChEBI" id="CHEBI:16040"/>
        <dbReference type="ChEBI" id="CHEBI:17562"/>
        <dbReference type="ChEBI" id="CHEBI:43474"/>
        <dbReference type="ChEBI" id="CHEBI:57720"/>
        <dbReference type="EC" id="2.4.2.2"/>
    </reaction>
</comment>
<dbReference type="EC" id="2.4.2.1" evidence="3"/>
<comment type="function">
    <text evidence="3">Catalyzes the phosphorolysis of diverse nucleosides, yielding D-ribose 1-phosphate and the respective free bases. Can use uridine, adenosine, guanosine, cytidine, thymidine, inosine and xanthosine as substrates. Also catalyzes the reverse reactions.</text>
</comment>
<evidence type="ECO:0000313" key="5">
    <source>
        <dbReference type="Proteomes" id="UP001597061"/>
    </source>
</evidence>
<comment type="catalytic activity">
    <reaction evidence="3">
        <text>thymidine + phosphate = 2-deoxy-alpha-D-ribose 1-phosphate + thymine</text>
        <dbReference type="Rhea" id="RHEA:16037"/>
        <dbReference type="ChEBI" id="CHEBI:17748"/>
        <dbReference type="ChEBI" id="CHEBI:17821"/>
        <dbReference type="ChEBI" id="CHEBI:43474"/>
        <dbReference type="ChEBI" id="CHEBI:57259"/>
        <dbReference type="EC" id="2.4.2.2"/>
    </reaction>
</comment>
<dbReference type="InterPro" id="IPR014710">
    <property type="entry name" value="RmlC-like_jellyroll"/>
</dbReference>
<comment type="caution">
    <text evidence="4">The sequence shown here is derived from an EMBL/GenBank/DDBJ whole genome shotgun (WGS) entry which is preliminary data.</text>
</comment>
<dbReference type="SUPFAM" id="SSF51182">
    <property type="entry name" value="RmlC-like cupins"/>
    <property type="match status" value="1"/>
</dbReference>
<evidence type="ECO:0000256" key="3">
    <source>
        <dbReference type="HAMAP-Rule" id="MF_01537"/>
    </source>
</evidence>
<dbReference type="Gene3D" id="2.60.120.10">
    <property type="entry name" value="Jelly Rolls"/>
    <property type="match status" value="1"/>
</dbReference>
<dbReference type="RefSeq" id="WP_379925887.1">
    <property type="nucleotide sequence ID" value="NZ_JBHTJI010000001.1"/>
</dbReference>
<evidence type="ECO:0000313" key="4">
    <source>
        <dbReference type="EMBL" id="MFD0990285.1"/>
    </source>
</evidence>
<comment type="catalytic activity">
    <reaction evidence="3">
        <text>uridine + phosphate = alpha-D-ribose 1-phosphate + uracil</text>
        <dbReference type="Rhea" id="RHEA:24388"/>
        <dbReference type="ChEBI" id="CHEBI:16704"/>
        <dbReference type="ChEBI" id="CHEBI:17568"/>
        <dbReference type="ChEBI" id="CHEBI:43474"/>
        <dbReference type="ChEBI" id="CHEBI:57720"/>
        <dbReference type="EC" id="2.4.2.2"/>
    </reaction>
</comment>
<protein>
    <recommendedName>
        <fullName evidence="3">Pyrimidine/purine nucleoside phosphorylase</fullName>
        <ecNumber evidence="3">2.4.2.1</ecNumber>
        <ecNumber evidence="3">2.4.2.2</ecNumber>
    </recommendedName>
    <alternativeName>
        <fullName evidence="3">Adenosine phosphorylase</fullName>
    </alternativeName>
    <alternativeName>
        <fullName evidence="3">Cytidine phosphorylase</fullName>
    </alternativeName>
    <alternativeName>
        <fullName evidence="3">Guanosine phosphorylase</fullName>
    </alternativeName>
    <alternativeName>
        <fullName evidence="3">Inosine phosphorylase</fullName>
    </alternativeName>
    <alternativeName>
        <fullName evidence="3">Thymidine phosphorylase</fullName>
    </alternativeName>
    <alternativeName>
        <fullName evidence="3">Uridine phosphorylase</fullName>
    </alternativeName>
    <alternativeName>
        <fullName evidence="3">Xanthosine phosphorylase</fullName>
    </alternativeName>
</protein>
<dbReference type="Pfam" id="PF06865">
    <property type="entry name" value="Ppnp"/>
    <property type="match status" value="1"/>
</dbReference>
<comment type="similarity">
    <text evidence="3">Belongs to the nucleoside phosphorylase PpnP family.</text>
</comment>
<proteinExistence type="inferred from homology"/>
<organism evidence="4 5">
    <name type="scientific">Mariniflexile jejuense</name>
    <dbReference type="NCBI Taxonomy" id="1173582"/>
    <lineage>
        <taxon>Bacteria</taxon>
        <taxon>Pseudomonadati</taxon>
        <taxon>Bacteroidota</taxon>
        <taxon>Flavobacteriia</taxon>
        <taxon>Flavobacteriales</taxon>
        <taxon>Flavobacteriaceae</taxon>
        <taxon>Mariniflexile</taxon>
    </lineage>
</organism>
<dbReference type="InterPro" id="IPR009664">
    <property type="entry name" value="Ppnp"/>
</dbReference>
<dbReference type="HAMAP" id="MF_01537">
    <property type="entry name" value="Nucleos_phosphorylase_PpnP"/>
    <property type="match status" value="1"/>
</dbReference>
<keyword evidence="1 3" id="KW-0328">Glycosyltransferase</keyword>
<dbReference type="Proteomes" id="UP001597061">
    <property type="component" value="Unassembled WGS sequence"/>
</dbReference>
<comment type="catalytic activity">
    <reaction evidence="3">
        <text>xanthosine + phosphate = alpha-D-ribose 1-phosphate + xanthine</text>
        <dbReference type="Rhea" id="RHEA:27638"/>
        <dbReference type="ChEBI" id="CHEBI:17712"/>
        <dbReference type="ChEBI" id="CHEBI:18107"/>
        <dbReference type="ChEBI" id="CHEBI:43474"/>
        <dbReference type="ChEBI" id="CHEBI:57720"/>
        <dbReference type="EC" id="2.4.2.1"/>
    </reaction>
</comment>
<evidence type="ECO:0000256" key="2">
    <source>
        <dbReference type="ARBA" id="ARBA00022679"/>
    </source>
</evidence>
<name>A0ABW3JIF7_9FLAO</name>
<dbReference type="EC" id="2.4.2.2" evidence="3"/>
<comment type="catalytic activity">
    <reaction evidence="3">
        <text>guanosine + phosphate = alpha-D-ribose 1-phosphate + guanine</text>
        <dbReference type="Rhea" id="RHEA:13233"/>
        <dbReference type="ChEBI" id="CHEBI:16235"/>
        <dbReference type="ChEBI" id="CHEBI:16750"/>
        <dbReference type="ChEBI" id="CHEBI:43474"/>
        <dbReference type="ChEBI" id="CHEBI:57720"/>
        <dbReference type="EC" id="2.4.2.1"/>
    </reaction>
</comment>
<sequence>MISVNEYFEGNVKSIGYTTAIGNSTLGVMNPGSYEFGTSKHETMRVIEGEMTVLLPEASEWVTYKAGEAYEIDANKKFQVKVSVQTSYLCQYK</sequence>
<evidence type="ECO:0000256" key="1">
    <source>
        <dbReference type="ARBA" id="ARBA00022676"/>
    </source>
</evidence>
<dbReference type="EMBL" id="JBHTJI010000001">
    <property type="protein sequence ID" value="MFD0990285.1"/>
    <property type="molecule type" value="Genomic_DNA"/>
</dbReference>
<keyword evidence="5" id="KW-1185">Reference proteome</keyword>
<keyword evidence="2 3" id="KW-0808">Transferase</keyword>
<dbReference type="CDD" id="cd20296">
    <property type="entry name" value="cupin_PpnP-like"/>
    <property type="match status" value="1"/>
</dbReference>
<comment type="catalytic activity">
    <reaction evidence="3">
        <text>inosine + phosphate = alpha-D-ribose 1-phosphate + hypoxanthine</text>
        <dbReference type="Rhea" id="RHEA:27646"/>
        <dbReference type="ChEBI" id="CHEBI:17368"/>
        <dbReference type="ChEBI" id="CHEBI:17596"/>
        <dbReference type="ChEBI" id="CHEBI:43474"/>
        <dbReference type="ChEBI" id="CHEBI:57720"/>
        <dbReference type="EC" id="2.4.2.1"/>
    </reaction>
</comment>
<comment type="catalytic activity">
    <reaction evidence="3">
        <text>adenosine + phosphate = alpha-D-ribose 1-phosphate + adenine</text>
        <dbReference type="Rhea" id="RHEA:27642"/>
        <dbReference type="ChEBI" id="CHEBI:16335"/>
        <dbReference type="ChEBI" id="CHEBI:16708"/>
        <dbReference type="ChEBI" id="CHEBI:43474"/>
        <dbReference type="ChEBI" id="CHEBI:57720"/>
        <dbReference type="EC" id="2.4.2.1"/>
    </reaction>
</comment>
<accession>A0ABW3JIF7</accession>